<dbReference type="EMBL" id="CP095848">
    <property type="protein sequence ID" value="UPL50519.1"/>
    <property type="molecule type" value="Genomic_DNA"/>
</dbReference>
<evidence type="ECO:0000313" key="2">
    <source>
        <dbReference type="Proteomes" id="UP000829647"/>
    </source>
</evidence>
<reference evidence="1 2" key="1">
    <citation type="submission" date="2022-04" db="EMBL/GenBank/DDBJ databases">
        <title>Hymenobacter sp. isolated from the air.</title>
        <authorList>
            <person name="Won M."/>
            <person name="Lee C.-M."/>
            <person name="Woen H.-Y."/>
            <person name="Kwon S.-W."/>
        </authorList>
    </citation>
    <scope>NUCLEOTIDE SEQUENCE [LARGE SCALE GENOMIC DNA]</scope>
    <source>
        <strain evidence="2">5516 S-25</strain>
    </source>
</reference>
<keyword evidence="2" id="KW-1185">Reference proteome</keyword>
<evidence type="ECO:0000313" key="1">
    <source>
        <dbReference type="EMBL" id="UPL50519.1"/>
    </source>
</evidence>
<gene>
    <name evidence="1" type="ORF">MWH26_06330</name>
</gene>
<accession>A0ABY4JGS0</accession>
<dbReference type="Proteomes" id="UP000829647">
    <property type="component" value="Chromosome"/>
</dbReference>
<sequence length="70" mass="7911">MTTSSFYVNLTNACAIADQHAQRDLPTASVNDLEWDLGLESEGLTIDELTLLKMVYDQYRALYVANQIKK</sequence>
<protein>
    <recommendedName>
        <fullName evidence="3">Orphan protein</fullName>
    </recommendedName>
</protein>
<dbReference type="RefSeq" id="WP_247976531.1">
    <property type="nucleotide sequence ID" value="NZ_CP095848.1"/>
</dbReference>
<name>A0ABY4JGS0_9BACT</name>
<proteinExistence type="predicted"/>
<organism evidence="1 2">
    <name type="scientific">Hymenobacter sublimis</name>
    <dbReference type="NCBI Taxonomy" id="2933777"/>
    <lineage>
        <taxon>Bacteria</taxon>
        <taxon>Pseudomonadati</taxon>
        <taxon>Bacteroidota</taxon>
        <taxon>Cytophagia</taxon>
        <taxon>Cytophagales</taxon>
        <taxon>Hymenobacteraceae</taxon>
        <taxon>Hymenobacter</taxon>
    </lineage>
</organism>
<evidence type="ECO:0008006" key="3">
    <source>
        <dbReference type="Google" id="ProtNLM"/>
    </source>
</evidence>